<feature type="transmembrane region" description="Helical" evidence="1">
    <location>
        <begin position="22"/>
        <end position="43"/>
    </location>
</feature>
<dbReference type="RefSeq" id="WP_022769444.1">
    <property type="nucleotide sequence ID" value="NC_022575.1"/>
</dbReference>
<proteinExistence type="predicted"/>
<dbReference type="OrthoDB" id="400667at2"/>
<dbReference type="STRING" id="1403316.PRV_01220"/>
<dbReference type="KEGG" id="mpv:PRV_01220"/>
<keyword evidence="3" id="KW-1185">Reference proteome</keyword>
<reference evidence="2 3" key="1">
    <citation type="journal article" date="2013" name="Genome Announc.">
        <title>Genome Sequence of Mycoplasma parvum (Formerly Eperythrozoon parvum), a Diminutive Hemoplasma of the Pig.</title>
        <authorList>
            <person name="do Nascimento N.C."/>
            <person name="Dos Santos A.P."/>
            <person name="Chu Y."/>
            <person name="Guimaraes A.M."/>
            <person name="Pagliaro A."/>
            <person name="Messick J.B."/>
        </authorList>
    </citation>
    <scope>NUCLEOTIDE SEQUENCE [LARGE SCALE GENOMIC DNA]</scope>
    <source>
        <strain evidence="2 3">Indiana</strain>
    </source>
</reference>
<evidence type="ECO:0000313" key="2">
    <source>
        <dbReference type="EMBL" id="AGX89006.1"/>
    </source>
</evidence>
<name>U5NBR6_9MOLU</name>
<dbReference type="PATRIC" id="fig|1403316.3.peg.215"/>
<keyword evidence="1" id="KW-1133">Transmembrane helix</keyword>
<gene>
    <name evidence="2" type="ORF">PRV_01220</name>
</gene>
<feature type="transmembrane region" description="Helical" evidence="1">
    <location>
        <begin position="64"/>
        <end position="88"/>
    </location>
</feature>
<feature type="transmembrane region" description="Helical" evidence="1">
    <location>
        <begin position="112"/>
        <end position="134"/>
    </location>
</feature>
<keyword evidence="1" id="KW-0472">Membrane</keyword>
<evidence type="ECO:0000256" key="1">
    <source>
        <dbReference type="SAM" id="Phobius"/>
    </source>
</evidence>
<protein>
    <submittedName>
        <fullName evidence="2">Uncharacterized protein</fullName>
    </submittedName>
</protein>
<sequence length="152" mass="18545">MLFFQSISSAEDIYLATRLLMMFYWLSLPVIGLLLIGASYVFPKINWVKTFPRLEKLSFYWKNLSILGLIILLITVAINTLLLFFYFLDAWLFNNHDKYVVYWQVRWVNRPILSFFLIIVLGYILYWIFAIICYKKYWNNYFNFNMKIFSRY</sequence>
<evidence type="ECO:0000313" key="3">
    <source>
        <dbReference type="Proteomes" id="UP000017119"/>
    </source>
</evidence>
<organism evidence="2 3">
    <name type="scientific">Mycoplasma parvum str. Indiana</name>
    <dbReference type="NCBI Taxonomy" id="1403316"/>
    <lineage>
        <taxon>Bacteria</taxon>
        <taxon>Bacillati</taxon>
        <taxon>Mycoplasmatota</taxon>
        <taxon>Mollicutes</taxon>
        <taxon>Mycoplasmataceae</taxon>
        <taxon>Mycoplasma</taxon>
    </lineage>
</organism>
<accession>U5NBR6</accession>
<keyword evidence="1" id="KW-0812">Transmembrane</keyword>
<dbReference type="EMBL" id="CP006771">
    <property type="protein sequence ID" value="AGX89006.1"/>
    <property type="molecule type" value="Genomic_DNA"/>
</dbReference>
<dbReference type="HOGENOM" id="CLU_1893939_0_0_14"/>
<dbReference type="AlphaFoldDB" id="U5NBR6"/>
<dbReference type="Proteomes" id="UP000017119">
    <property type="component" value="Chromosome"/>
</dbReference>